<keyword evidence="3 6" id="KW-0547">Nucleotide-binding</keyword>
<gene>
    <name evidence="6" type="primary">mnmE</name>
    <name evidence="6" type="synonym">trmE</name>
    <name evidence="9" type="ORF">DFR27_0073</name>
</gene>
<feature type="binding site" evidence="6">
    <location>
        <position position="460"/>
    </location>
    <ligand>
        <name>(6S)-5-formyl-5,6,7,8-tetrahydrofolate</name>
        <dbReference type="ChEBI" id="CHEBI:57457"/>
    </ligand>
</feature>
<comment type="subunit">
    <text evidence="6">Homodimer. Heterotetramer of two MnmE and two MnmG subunits.</text>
</comment>
<name>A0A3M0ABY0_9GAMM</name>
<feature type="binding site" evidence="6">
    <location>
        <position position="130"/>
    </location>
    <ligand>
        <name>(6S)-5-formyl-5,6,7,8-tetrahydrofolate</name>
        <dbReference type="ChEBI" id="CHEBI:57457"/>
    </ligand>
</feature>
<feature type="binding site" evidence="6">
    <location>
        <position position="91"/>
    </location>
    <ligand>
        <name>(6S)-5-formyl-5,6,7,8-tetrahydrofolate</name>
        <dbReference type="ChEBI" id="CHEBI:57457"/>
    </ligand>
</feature>
<feature type="binding site" evidence="6">
    <location>
        <begin position="236"/>
        <end position="241"/>
    </location>
    <ligand>
        <name>GTP</name>
        <dbReference type="ChEBI" id="CHEBI:37565"/>
    </ligand>
</feature>
<comment type="caution">
    <text evidence="6">Lacks conserved residue(s) required for the propagation of feature annotation.</text>
</comment>
<evidence type="ECO:0000256" key="5">
    <source>
        <dbReference type="ARBA" id="ARBA00023134"/>
    </source>
</evidence>
<organism evidence="9 10">
    <name type="scientific">Umboniibacter marinipuniceus</name>
    <dbReference type="NCBI Taxonomy" id="569599"/>
    <lineage>
        <taxon>Bacteria</taxon>
        <taxon>Pseudomonadati</taxon>
        <taxon>Pseudomonadota</taxon>
        <taxon>Gammaproteobacteria</taxon>
        <taxon>Cellvibrionales</taxon>
        <taxon>Cellvibrionaceae</taxon>
        <taxon>Umboniibacter</taxon>
    </lineage>
</organism>
<dbReference type="AlphaFoldDB" id="A0A3M0ABY0"/>
<dbReference type="Gene3D" id="3.30.1360.120">
    <property type="entry name" value="Probable tRNA modification gtpase trme, domain 1"/>
    <property type="match status" value="1"/>
</dbReference>
<proteinExistence type="inferred from homology"/>
<feature type="binding site" evidence="6">
    <location>
        <position position="36"/>
    </location>
    <ligand>
        <name>(6S)-5-formyl-5,6,7,8-tetrahydrofolate</name>
        <dbReference type="ChEBI" id="CHEBI:57457"/>
    </ligand>
</feature>
<evidence type="ECO:0000259" key="8">
    <source>
        <dbReference type="PROSITE" id="PS51709"/>
    </source>
</evidence>
<dbReference type="InterPro" id="IPR004520">
    <property type="entry name" value="GTPase_MnmE"/>
</dbReference>
<dbReference type="GO" id="GO:0002098">
    <property type="term" value="P:tRNA wobble uridine modification"/>
    <property type="evidence" value="ECO:0007669"/>
    <property type="project" value="TreeGrafter"/>
</dbReference>
<dbReference type="Pfam" id="PF01926">
    <property type="entry name" value="MMR_HSR1"/>
    <property type="match status" value="1"/>
</dbReference>
<feature type="binding site" evidence="6">
    <location>
        <begin position="280"/>
        <end position="283"/>
    </location>
    <ligand>
        <name>GTP</name>
        <dbReference type="ChEBI" id="CHEBI:37565"/>
    </ligand>
</feature>
<dbReference type="Pfam" id="PF12631">
    <property type="entry name" value="MnmE_helical"/>
    <property type="match status" value="1"/>
</dbReference>
<dbReference type="InterPro" id="IPR031168">
    <property type="entry name" value="G_TrmE"/>
</dbReference>
<dbReference type="EMBL" id="REFJ01000001">
    <property type="protein sequence ID" value="RMA82126.1"/>
    <property type="molecule type" value="Genomic_DNA"/>
</dbReference>
<feature type="binding site" evidence="6">
    <location>
        <position position="236"/>
    </location>
    <ligand>
        <name>K(+)</name>
        <dbReference type="ChEBI" id="CHEBI:29103"/>
    </ligand>
</feature>
<feature type="binding site" evidence="6">
    <location>
        <position position="255"/>
    </location>
    <ligand>
        <name>K(+)</name>
        <dbReference type="ChEBI" id="CHEBI:29103"/>
    </ligand>
</feature>
<dbReference type="PANTHER" id="PTHR42714:SF2">
    <property type="entry name" value="TRNA MODIFICATION GTPASE GTPBP3, MITOCHONDRIAL"/>
    <property type="match status" value="1"/>
</dbReference>
<evidence type="ECO:0000313" key="10">
    <source>
        <dbReference type="Proteomes" id="UP000267187"/>
    </source>
</evidence>
<dbReference type="NCBIfam" id="TIGR00450">
    <property type="entry name" value="mnmE_trmE_thdF"/>
    <property type="match status" value="1"/>
</dbReference>
<comment type="function">
    <text evidence="6">Exhibits a very high intrinsic GTPase hydrolysis rate. Involved in the addition of a carboxymethylaminomethyl (cmnm) group at the wobble position (U34) of certain tRNAs, forming tRNA-cmnm(5)s(2)U34.</text>
</comment>
<evidence type="ECO:0000256" key="7">
    <source>
        <dbReference type="RuleBase" id="RU003313"/>
    </source>
</evidence>
<accession>A0A3M0ABY0</accession>
<evidence type="ECO:0000256" key="2">
    <source>
        <dbReference type="ARBA" id="ARBA00022694"/>
    </source>
</evidence>
<keyword evidence="6" id="KW-0479">Metal-binding</keyword>
<sequence>MSGFFTQVRKLTMNLDNDTICAIATPPGRGGVGIVRLSGPLAKEIAAELVAHELKPRYAHYGHFEDGEVLDTGICIYFPGPNSFTGEDVVEFQGHGGPILLDRIVRALVKRNARLARPGEFSERAFLNGKLDLAQAEAVADLINASTEQAARGALQSLDGVFSNRINALVAQLTYLRVYVEAAIDFPDEEIDFLSDGKIQAMAEALRDEFNSVLATARQGALLRDGMTVVIAGRPNAGKSSLLNALTGKDSAIVTNIAGTTRDVLREVIDLDGLPVHIVDTAGLRDAPDVVEREGIKRAYDEIERADHILLVRDLSSPSDEADWPSDIPQPDHIPLTTVLNKCDLAGVEAGIHSHSGQATITLSAEHGDGVALLREHLKDAVGFQTAGEGAFMARRRHIDALERALKSVEDGLFQLFEAHAGELLAEDLRLAQKSLGEITGQVTSDDLLGHIFGSFCIGK</sequence>
<dbReference type="InterPro" id="IPR025867">
    <property type="entry name" value="MnmE_helical"/>
</dbReference>
<dbReference type="EC" id="3.6.-.-" evidence="6"/>
<evidence type="ECO:0000256" key="1">
    <source>
        <dbReference type="ARBA" id="ARBA00011043"/>
    </source>
</evidence>
<reference evidence="9 10" key="1">
    <citation type="submission" date="2018-10" db="EMBL/GenBank/DDBJ databases">
        <title>Genomic Encyclopedia of Type Strains, Phase IV (KMG-IV): sequencing the most valuable type-strain genomes for metagenomic binning, comparative biology and taxonomic classification.</title>
        <authorList>
            <person name="Goeker M."/>
        </authorList>
    </citation>
    <scope>NUCLEOTIDE SEQUENCE [LARGE SCALE GENOMIC DNA]</scope>
    <source>
        <strain evidence="9 10">DSM 25080</strain>
    </source>
</reference>
<dbReference type="InterPro" id="IPR027266">
    <property type="entry name" value="TrmE/GcvT-like"/>
</dbReference>
<dbReference type="Gene3D" id="3.40.50.300">
    <property type="entry name" value="P-loop containing nucleotide triphosphate hydrolases"/>
    <property type="match status" value="1"/>
</dbReference>
<dbReference type="InterPro" id="IPR006073">
    <property type="entry name" value="GTP-bd"/>
</dbReference>
<evidence type="ECO:0000256" key="6">
    <source>
        <dbReference type="HAMAP-Rule" id="MF_00379"/>
    </source>
</evidence>
<feature type="binding site" evidence="6">
    <location>
        <position position="240"/>
    </location>
    <ligand>
        <name>Mg(2+)</name>
        <dbReference type="ChEBI" id="CHEBI:18420"/>
    </ligand>
</feature>
<protein>
    <recommendedName>
        <fullName evidence="6">tRNA modification GTPase MnmE</fullName>
        <ecNumber evidence="6">3.6.-.-</ecNumber>
    </recommendedName>
</protein>
<keyword evidence="5 6" id="KW-0342">GTP-binding</keyword>
<comment type="subcellular location">
    <subcellularLocation>
        <location evidence="6">Cytoplasm</location>
    </subcellularLocation>
</comment>
<dbReference type="GO" id="GO:0046872">
    <property type="term" value="F:metal ion binding"/>
    <property type="evidence" value="ECO:0007669"/>
    <property type="project" value="UniProtKB-KW"/>
</dbReference>
<dbReference type="HAMAP" id="MF_00379">
    <property type="entry name" value="GTPase_MnmE"/>
    <property type="match status" value="1"/>
</dbReference>
<evidence type="ECO:0000256" key="4">
    <source>
        <dbReference type="ARBA" id="ARBA00022958"/>
    </source>
</evidence>
<feature type="binding site" evidence="6">
    <location>
        <position position="261"/>
    </location>
    <ligand>
        <name>Mg(2+)</name>
        <dbReference type="ChEBI" id="CHEBI:18420"/>
    </ligand>
</feature>
<dbReference type="GO" id="GO:0003924">
    <property type="term" value="F:GTPase activity"/>
    <property type="evidence" value="ECO:0007669"/>
    <property type="project" value="UniProtKB-UniRule"/>
</dbReference>
<evidence type="ECO:0000256" key="3">
    <source>
        <dbReference type="ARBA" id="ARBA00022741"/>
    </source>
</evidence>
<dbReference type="SUPFAM" id="SSF116878">
    <property type="entry name" value="TrmE connector domain"/>
    <property type="match status" value="1"/>
</dbReference>
<dbReference type="InterPro" id="IPR027368">
    <property type="entry name" value="MnmE_dom2"/>
</dbReference>
<dbReference type="SUPFAM" id="SSF52540">
    <property type="entry name" value="P-loop containing nucleoside triphosphate hydrolases"/>
    <property type="match status" value="1"/>
</dbReference>
<feature type="binding site" evidence="6">
    <location>
        <position position="257"/>
    </location>
    <ligand>
        <name>K(+)</name>
        <dbReference type="ChEBI" id="CHEBI:29103"/>
    </ligand>
</feature>
<keyword evidence="6" id="KW-0460">Magnesium</keyword>
<dbReference type="CDD" id="cd14858">
    <property type="entry name" value="TrmE_N"/>
    <property type="match status" value="1"/>
</dbReference>
<dbReference type="GO" id="GO:0030488">
    <property type="term" value="P:tRNA methylation"/>
    <property type="evidence" value="ECO:0007669"/>
    <property type="project" value="TreeGrafter"/>
</dbReference>
<dbReference type="CDD" id="cd04164">
    <property type="entry name" value="trmE"/>
    <property type="match status" value="1"/>
</dbReference>
<dbReference type="PANTHER" id="PTHR42714">
    <property type="entry name" value="TRNA MODIFICATION GTPASE GTPBP3"/>
    <property type="match status" value="1"/>
</dbReference>
<dbReference type="NCBIfam" id="NF003661">
    <property type="entry name" value="PRK05291.1-3"/>
    <property type="match status" value="1"/>
</dbReference>
<comment type="caution">
    <text evidence="9">The sequence shown here is derived from an EMBL/GenBank/DDBJ whole genome shotgun (WGS) entry which is preliminary data.</text>
</comment>
<dbReference type="Proteomes" id="UP000267187">
    <property type="component" value="Unassembled WGS sequence"/>
</dbReference>
<comment type="cofactor">
    <cofactor evidence="6">
        <name>K(+)</name>
        <dbReference type="ChEBI" id="CHEBI:29103"/>
    </cofactor>
    <text evidence="6">Binds 1 potassium ion per subunit.</text>
</comment>
<dbReference type="GO" id="GO:0005829">
    <property type="term" value="C:cytosol"/>
    <property type="evidence" value="ECO:0007669"/>
    <property type="project" value="TreeGrafter"/>
</dbReference>
<keyword evidence="6" id="KW-0963">Cytoplasm</keyword>
<comment type="similarity">
    <text evidence="1 6 7">Belongs to the TRAFAC class TrmE-Era-EngA-EngB-Septin-like GTPase superfamily. TrmE GTPase family.</text>
</comment>
<evidence type="ECO:0000313" key="9">
    <source>
        <dbReference type="EMBL" id="RMA82126.1"/>
    </source>
</evidence>
<keyword evidence="2 6" id="KW-0819">tRNA processing</keyword>
<dbReference type="Gene3D" id="1.20.120.430">
    <property type="entry name" value="tRNA modification GTPase MnmE domain 2"/>
    <property type="match status" value="1"/>
</dbReference>
<keyword evidence="6" id="KW-0378">Hydrolase</keyword>
<feature type="binding site" evidence="6">
    <location>
        <begin position="255"/>
        <end position="261"/>
    </location>
    <ligand>
        <name>GTP</name>
        <dbReference type="ChEBI" id="CHEBI:37565"/>
    </ligand>
</feature>
<dbReference type="InterPro" id="IPR018948">
    <property type="entry name" value="GTP-bd_TrmE_N"/>
</dbReference>
<dbReference type="NCBIfam" id="TIGR00231">
    <property type="entry name" value="small_GTP"/>
    <property type="match status" value="1"/>
</dbReference>
<feature type="binding site" evidence="6">
    <location>
        <position position="260"/>
    </location>
    <ligand>
        <name>K(+)</name>
        <dbReference type="ChEBI" id="CHEBI:29103"/>
    </ligand>
</feature>
<keyword evidence="4 6" id="KW-0630">Potassium</keyword>
<dbReference type="GO" id="GO:0005525">
    <property type="term" value="F:GTP binding"/>
    <property type="evidence" value="ECO:0007669"/>
    <property type="project" value="UniProtKB-UniRule"/>
</dbReference>
<feature type="domain" description="TrmE-type G" evidence="8">
    <location>
        <begin position="226"/>
        <end position="383"/>
    </location>
</feature>
<keyword evidence="10" id="KW-1185">Reference proteome</keyword>
<dbReference type="InterPro" id="IPR027417">
    <property type="entry name" value="P-loop_NTPase"/>
</dbReference>
<dbReference type="InterPro" id="IPR005225">
    <property type="entry name" value="Small_GTP-bd"/>
</dbReference>
<dbReference type="PROSITE" id="PS51709">
    <property type="entry name" value="G_TRME"/>
    <property type="match status" value="1"/>
</dbReference>
<dbReference type="Pfam" id="PF10396">
    <property type="entry name" value="TrmE_N"/>
    <property type="match status" value="1"/>
</dbReference>